<proteinExistence type="predicted"/>
<dbReference type="KEGG" id="pmes:FX988_01628"/>
<dbReference type="RefSeq" id="WP_160179150.1">
    <property type="nucleotide sequence ID" value="NZ_CP047656.1"/>
</dbReference>
<dbReference type="AlphaFoldDB" id="A0A857JH99"/>
<evidence type="ECO:0008006" key="3">
    <source>
        <dbReference type="Google" id="ProtNLM"/>
    </source>
</evidence>
<organism evidence="1 2">
    <name type="scientific">Paraglaciecola mesophila</name>
    <dbReference type="NCBI Taxonomy" id="197222"/>
    <lineage>
        <taxon>Bacteria</taxon>
        <taxon>Pseudomonadati</taxon>
        <taxon>Pseudomonadota</taxon>
        <taxon>Gammaproteobacteria</taxon>
        <taxon>Alteromonadales</taxon>
        <taxon>Alteromonadaceae</taxon>
        <taxon>Paraglaciecola</taxon>
    </lineage>
</organism>
<dbReference type="InterPro" id="IPR040632">
    <property type="entry name" value="Sulfotransfer_4"/>
</dbReference>
<dbReference type="PANTHER" id="PTHR36978">
    <property type="entry name" value="P-LOOP CONTAINING NUCLEOTIDE TRIPHOSPHATE HYDROLASE"/>
    <property type="match status" value="1"/>
</dbReference>
<dbReference type="PANTHER" id="PTHR36978:SF4">
    <property type="entry name" value="P-LOOP CONTAINING NUCLEOSIDE TRIPHOSPHATE HYDROLASE PROTEIN"/>
    <property type="match status" value="1"/>
</dbReference>
<keyword evidence="2" id="KW-1185">Reference proteome</keyword>
<dbReference type="SUPFAM" id="SSF52540">
    <property type="entry name" value="P-loop containing nucleoside triphosphate hydrolases"/>
    <property type="match status" value="1"/>
</dbReference>
<name>A0A857JH99_9ALTE</name>
<dbReference type="InterPro" id="IPR027417">
    <property type="entry name" value="P-loop_NTPase"/>
</dbReference>
<accession>A0A857JH99</accession>
<reference evidence="1 2" key="1">
    <citation type="submission" date="2019-12" db="EMBL/GenBank/DDBJ databases">
        <title>Genome sequencing and assembly of endphytes of Porphyra tenera.</title>
        <authorList>
            <person name="Park J.M."/>
            <person name="Shin R."/>
            <person name="Jo S.H."/>
        </authorList>
    </citation>
    <scope>NUCLEOTIDE SEQUENCE [LARGE SCALE GENOMIC DNA]</scope>
    <source>
        <strain evidence="1 2">GPM4</strain>
    </source>
</reference>
<sequence>MNQKIFCVGLNKTGTSSLHQAFIMLGIKSVHYSGIEKTCIKDIIQNNYLEGHDILKGLEHYEAFSDWDLGPSTVDIVKEFDRQYPNSKFILNTRDIEGWLDSREKHVRRNQERKRKDPSADINWLTIDREGWAAHFNNHYNEVAKHFEGRENDLLVFDVTQGDGWEKLCPFLALPVPPTPFPKQNVAAHKKSLFRKVLRKLKRVLAI</sequence>
<protein>
    <recommendedName>
        <fullName evidence="3">Sulfotransferase family protein</fullName>
    </recommendedName>
</protein>
<evidence type="ECO:0000313" key="2">
    <source>
        <dbReference type="Proteomes" id="UP000464524"/>
    </source>
</evidence>
<dbReference type="Pfam" id="PF17784">
    <property type="entry name" value="Sulfotransfer_4"/>
    <property type="match status" value="1"/>
</dbReference>
<dbReference type="Gene3D" id="3.40.50.300">
    <property type="entry name" value="P-loop containing nucleotide triphosphate hydrolases"/>
    <property type="match status" value="1"/>
</dbReference>
<dbReference type="OrthoDB" id="7855297at2"/>
<gene>
    <name evidence="1" type="ORF">FX988_01628</name>
</gene>
<dbReference type="Proteomes" id="UP000464524">
    <property type="component" value="Chromosome"/>
</dbReference>
<evidence type="ECO:0000313" key="1">
    <source>
        <dbReference type="EMBL" id="QHJ11399.1"/>
    </source>
</evidence>
<dbReference type="EMBL" id="CP047656">
    <property type="protein sequence ID" value="QHJ11399.1"/>
    <property type="molecule type" value="Genomic_DNA"/>
</dbReference>